<organism evidence="1">
    <name type="scientific">Arundo donax</name>
    <name type="common">Giant reed</name>
    <name type="synonym">Donax arundinaceus</name>
    <dbReference type="NCBI Taxonomy" id="35708"/>
    <lineage>
        <taxon>Eukaryota</taxon>
        <taxon>Viridiplantae</taxon>
        <taxon>Streptophyta</taxon>
        <taxon>Embryophyta</taxon>
        <taxon>Tracheophyta</taxon>
        <taxon>Spermatophyta</taxon>
        <taxon>Magnoliopsida</taxon>
        <taxon>Liliopsida</taxon>
        <taxon>Poales</taxon>
        <taxon>Poaceae</taxon>
        <taxon>PACMAD clade</taxon>
        <taxon>Arundinoideae</taxon>
        <taxon>Arundineae</taxon>
        <taxon>Arundo</taxon>
    </lineage>
</organism>
<name>A0A0A9EDI0_ARUDO</name>
<sequence>MPKMRPSRHSTLS</sequence>
<dbReference type="EMBL" id="GBRH01203813">
    <property type="protein sequence ID" value="JAD94082.1"/>
    <property type="molecule type" value="Transcribed_RNA"/>
</dbReference>
<reference evidence="1" key="1">
    <citation type="submission" date="2014-09" db="EMBL/GenBank/DDBJ databases">
        <authorList>
            <person name="Magalhaes I.L.F."/>
            <person name="Oliveira U."/>
            <person name="Santos F.R."/>
            <person name="Vidigal T.H.D.A."/>
            <person name="Brescovit A.D."/>
            <person name="Santos A.J."/>
        </authorList>
    </citation>
    <scope>NUCLEOTIDE SEQUENCE</scope>
    <source>
        <tissue evidence="1">Shoot tissue taken approximately 20 cm above the soil surface</tissue>
    </source>
</reference>
<evidence type="ECO:0000313" key="1">
    <source>
        <dbReference type="EMBL" id="JAD94082.1"/>
    </source>
</evidence>
<accession>A0A0A9EDI0</accession>
<protein>
    <submittedName>
        <fullName evidence="1">Uncharacterized protein</fullName>
    </submittedName>
</protein>
<reference evidence="1" key="2">
    <citation type="journal article" date="2015" name="Data Brief">
        <title>Shoot transcriptome of the giant reed, Arundo donax.</title>
        <authorList>
            <person name="Barrero R.A."/>
            <person name="Guerrero F.D."/>
            <person name="Moolhuijzen P."/>
            <person name="Goolsby J.A."/>
            <person name="Tidwell J."/>
            <person name="Bellgard S.E."/>
            <person name="Bellgard M.I."/>
        </authorList>
    </citation>
    <scope>NUCLEOTIDE SEQUENCE</scope>
    <source>
        <tissue evidence="1">Shoot tissue taken approximately 20 cm above the soil surface</tissue>
    </source>
</reference>
<proteinExistence type="predicted"/>